<dbReference type="PANTHER" id="PTHR46157">
    <property type="entry name" value="K(+) EFFLUX ANTIPORTER 3, CHLOROPLASTIC"/>
    <property type="match status" value="1"/>
</dbReference>
<feature type="transmembrane region" description="Helical" evidence="11">
    <location>
        <begin position="402"/>
        <end position="421"/>
    </location>
</feature>
<dbReference type="PROSITE" id="PS51201">
    <property type="entry name" value="RCK_N"/>
    <property type="match status" value="1"/>
</dbReference>
<evidence type="ECO:0000256" key="11">
    <source>
        <dbReference type="SAM" id="Phobius"/>
    </source>
</evidence>
<keyword evidence="2" id="KW-0813">Transport</keyword>
<dbReference type="AlphaFoldDB" id="A0A8T2X692"/>
<dbReference type="PANTHER" id="PTHR46157:SF2">
    <property type="entry name" value="K(+) EFFLUX ANTIPORTER 1, CHLOROPLASTIC-RELATED"/>
    <property type="match status" value="1"/>
</dbReference>
<dbReference type="InterPro" id="IPR006153">
    <property type="entry name" value="Cation/H_exchanger_TM"/>
</dbReference>
<feature type="transmembrane region" description="Helical" evidence="11">
    <location>
        <begin position="60"/>
        <end position="77"/>
    </location>
</feature>
<feature type="region of interest" description="Disordered" evidence="10">
    <location>
        <begin position="628"/>
        <end position="648"/>
    </location>
</feature>
<dbReference type="Gene3D" id="3.40.50.720">
    <property type="entry name" value="NAD(P)-binding Rossmann-like Domain"/>
    <property type="match status" value="1"/>
</dbReference>
<evidence type="ECO:0000256" key="3">
    <source>
        <dbReference type="ARBA" id="ARBA00022449"/>
    </source>
</evidence>
<keyword evidence="14" id="KW-1185">Reference proteome</keyword>
<feature type="transmembrane region" description="Helical" evidence="11">
    <location>
        <begin position="187"/>
        <end position="210"/>
    </location>
</feature>
<keyword evidence="5 11" id="KW-0812">Transmembrane</keyword>
<evidence type="ECO:0000313" key="13">
    <source>
        <dbReference type="EMBL" id="KAH8488628.1"/>
    </source>
</evidence>
<feature type="transmembrane region" description="Helical" evidence="11">
    <location>
        <begin position="370"/>
        <end position="390"/>
    </location>
</feature>
<gene>
    <name evidence="13" type="ORF">H0E87_024314</name>
</gene>
<feature type="transmembrane region" description="Helical" evidence="11">
    <location>
        <begin position="34"/>
        <end position="54"/>
    </location>
</feature>
<keyword evidence="9 11" id="KW-0472">Membrane</keyword>
<evidence type="ECO:0000256" key="1">
    <source>
        <dbReference type="ARBA" id="ARBA00004141"/>
    </source>
</evidence>
<evidence type="ECO:0000256" key="5">
    <source>
        <dbReference type="ARBA" id="ARBA00022692"/>
    </source>
</evidence>
<keyword evidence="6" id="KW-0630">Potassium</keyword>
<dbReference type="Pfam" id="PF00999">
    <property type="entry name" value="Na_H_Exchanger"/>
    <property type="match status" value="2"/>
</dbReference>
<evidence type="ECO:0000256" key="2">
    <source>
        <dbReference type="ARBA" id="ARBA00022448"/>
    </source>
</evidence>
<feature type="transmembrane region" description="Helical" evidence="11">
    <location>
        <begin position="311"/>
        <end position="330"/>
    </location>
</feature>
<dbReference type="SUPFAM" id="SSF51735">
    <property type="entry name" value="NAD(P)-binding Rossmann-fold domains"/>
    <property type="match status" value="1"/>
</dbReference>
<feature type="transmembrane region" description="Helical" evidence="11">
    <location>
        <begin position="342"/>
        <end position="364"/>
    </location>
</feature>
<keyword evidence="7 11" id="KW-1133">Transmembrane helix</keyword>
<comment type="subcellular location">
    <subcellularLocation>
        <location evidence="1">Membrane</location>
        <topology evidence="1">Multi-pass membrane protein</topology>
    </subcellularLocation>
</comment>
<accession>A0A8T2X692</accession>
<proteinExistence type="predicted"/>
<dbReference type="InterPro" id="IPR003148">
    <property type="entry name" value="RCK_N"/>
</dbReference>
<sequence>MNEEEASLFDVLWLLLASVIFVPIFQKIPGGSPVLGYLAAGILIGPYGLSIIRHVHGTKAIAEFGVVFLLFNIGLELSVERLSSMKKYVFGLGSAQVLVTAVVVGLVAHFVSGLPGPAAIVIGNGLALSSTAVVLQTPLTENELLIKVQFFHGPTPLTENELLIKAQFFHGPVLQERGESTSRHGRATFSVLLFQDLAVVVLLILIPLISPNSSKGGVGFQAIAEALGMAAVKAAVAITAIIAGGRLLLRPIYKQIAENQNAEIFSANTLLVILGTSLLTARAGLSMALGAFLAGLLLAETEFSLQVESDIAPYRGLLLGLFFMTVGMSIDPKLLVSNFPVIMGSLGLLIGGKTVLVALVGRVFGVSIISAIRVGLLLAPGGEFAFVAFGEAVNQGIMSPQLSSLLFLVVGISMAMTPWLAAGGQLIASRFEQHDVRSLLPVESETDDLQDHIIICGFGRVGQIIAQLLSERLIPFVALDVRSDRVAAGRALDLPVYFGDAGSREVLHKIGAERACAAAITLDTPGANYRTVWALSKYFPNVKTFVRAHDVDHGLNLEKAGASAVVPETLEPSLQLAAAVLAQAKLPMSEIAATINEFRTRHLSELTELCESSGSSLGYGFSRVMTKPKTQSLDSSDENQFSEGTLAI</sequence>
<evidence type="ECO:0000259" key="12">
    <source>
        <dbReference type="PROSITE" id="PS51201"/>
    </source>
</evidence>
<dbReference type="GO" id="GO:0015386">
    <property type="term" value="F:potassium:proton antiporter activity"/>
    <property type="evidence" value="ECO:0007669"/>
    <property type="project" value="TreeGrafter"/>
</dbReference>
<keyword evidence="3" id="KW-0050">Antiport</keyword>
<feature type="transmembrane region" description="Helical" evidence="11">
    <location>
        <begin position="89"/>
        <end position="111"/>
    </location>
</feature>
<dbReference type="Gene3D" id="1.20.1530.20">
    <property type="match status" value="2"/>
</dbReference>
<dbReference type="GO" id="GO:0016020">
    <property type="term" value="C:membrane"/>
    <property type="evidence" value="ECO:0007669"/>
    <property type="project" value="UniProtKB-SubCell"/>
</dbReference>
<name>A0A8T2X692_POPDE</name>
<dbReference type="Proteomes" id="UP000807159">
    <property type="component" value="Chromosome 14"/>
</dbReference>
<comment type="caution">
    <text evidence="13">The sequence shown here is derived from an EMBL/GenBank/DDBJ whole genome shotgun (WGS) entry which is preliminary data.</text>
</comment>
<dbReference type="InterPro" id="IPR038770">
    <property type="entry name" value="Na+/solute_symporter_sf"/>
</dbReference>
<evidence type="ECO:0000256" key="7">
    <source>
        <dbReference type="ARBA" id="ARBA00022989"/>
    </source>
</evidence>
<evidence type="ECO:0000256" key="8">
    <source>
        <dbReference type="ARBA" id="ARBA00023065"/>
    </source>
</evidence>
<dbReference type="Pfam" id="PF02254">
    <property type="entry name" value="TrkA_N"/>
    <property type="match status" value="1"/>
</dbReference>
<dbReference type="EMBL" id="JACEGQ020000014">
    <property type="protein sequence ID" value="KAH8488628.1"/>
    <property type="molecule type" value="Genomic_DNA"/>
</dbReference>
<evidence type="ECO:0000256" key="9">
    <source>
        <dbReference type="ARBA" id="ARBA00023136"/>
    </source>
</evidence>
<evidence type="ECO:0000313" key="14">
    <source>
        <dbReference type="Proteomes" id="UP000807159"/>
    </source>
</evidence>
<feature type="transmembrane region" description="Helical" evidence="11">
    <location>
        <begin position="230"/>
        <end position="249"/>
    </location>
</feature>
<evidence type="ECO:0000256" key="4">
    <source>
        <dbReference type="ARBA" id="ARBA00022538"/>
    </source>
</evidence>
<evidence type="ECO:0000256" key="10">
    <source>
        <dbReference type="SAM" id="MobiDB-lite"/>
    </source>
</evidence>
<feature type="transmembrane region" description="Helical" evidence="11">
    <location>
        <begin position="270"/>
        <end position="299"/>
    </location>
</feature>
<keyword evidence="4" id="KW-0633">Potassium transport</keyword>
<feature type="domain" description="RCK N-terminal" evidence="12">
    <location>
        <begin position="450"/>
        <end position="567"/>
    </location>
</feature>
<reference evidence="13" key="1">
    <citation type="journal article" date="2021" name="J. Hered.">
        <title>Genome Assembly of Salicaceae Populus deltoides (Eastern Cottonwood) I-69 Based on Nanopore Sequencing and Hi-C Technologies.</title>
        <authorList>
            <person name="Bai S."/>
            <person name="Wu H."/>
            <person name="Zhang J."/>
            <person name="Pan Z."/>
            <person name="Zhao W."/>
            <person name="Li Z."/>
            <person name="Tong C."/>
        </authorList>
    </citation>
    <scope>NUCLEOTIDE SEQUENCE</scope>
    <source>
        <tissue evidence="13">Leaf</tissue>
    </source>
</reference>
<dbReference type="FunFam" id="3.40.50.720:FF:000134">
    <property type="entry name" value="K(+) efflux antiporter 2 chloroplastic"/>
    <property type="match status" value="1"/>
</dbReference>
<dbReference type="InterPro" id="IPR036291">
    <property type="entry name" value="NAD(P)-bd_dom_sf"/>
</dbReference>
<keyword evidence="8" id="KW-0406">Ion transport</keyword>
<dbReference type="GO" id="GO:0009507">
    <property type="term" value="C:chloroplast"/>
    <property type="evidence" value="ECO:0007669"/>
    <property type="project" value="TreeGrafter"/>
</dbReference>
<evidence type="ECO:0000256" key="6">
    <source>
        <dbReference type="ARBA" id="ARBA00022958"/>
    </source>
</evidence>
<protein>
    <recommendedName>
        <fullName evidence="12">RCK N-terminal domain-containing protein</fullName>
    </recommendedName>
</protein>
<organism evidence="13 14">
    <name type="scientific">Populus deltoides</name>
    <name type="common">Eastern poplar</name>
    <name type="synonym">Eastern cottonwood</name>
    <dbReference type="NCBI Taxonomy" id="3696"/>
    <lineage>
        <taxon>Eukaryota</taxon>
        <taxon>Viridiplantae</taxon>
        <taxon>Streptophyta</taxon>
        <taxon>Embryophyta</taxon>
        <taxon>Tracheophyta</taxon>
        <taxon>Spermatophyta</taxon>
        <taxon>Magnoliopsida</taxon>
        <taxon>eudicotyledons</taxon>
        <taxon>Gunneridae</taxon>
        <taxon>Pentapetalae</taxon>
        <taxon>rosids</taxon>
        <taxon>fabids</taxon>
        <taxon>Malpighiales</taxon>
        <taxon>Salicaceae</taxon>
        <taxon>Saliceae</taxon>
        <taxon>Populus</taxon>
    </lineage>
</organism>
<feature type="transmembrane region" description="Helical" evidence="11">
    <location>
        <begin position="6"/>
        <end position="25"/>
    </location>
</feature>